<gene>
    <name evidence="7" type="ORF">dsmv_1839</name>
</gene>
<sequence length="300" mass="33445">MEQRIKVLMVDDEAQFRATTSRILNKKGFATTIAGSGEEAIGILEEHPQDVIILDIKMPGMDGHEALSEIRRIRPETQVIMLTGHGAGDSAKASLGKGAFDYLSKPCDIDLLALKIKEAFKASHKDFKKEEKNAGNIMIHIEDYTTIRPEQTVREAIQALMRSFEGLISSSRVMETGHRSLLVRGPGQDVIGIISILDLLEAVRPGYLSAAKPSMADSIQYSRMFWTGLFSSQVKALADKSVAEVMSDTPPCMDEDTNLMELADFMYTHQVRRVLITRADRVVGVVREQELFFEMAHIIF</sequence>
<organism evidence="7 8">
    <name type="scientific">Desulfococcus multivorans DSM 2059</name>
    <dbReference type="NCBI Taxonomy" id="1121405"/>
    <lineage>
        <taxon>Bacteria</taxon>
        <taxon>Pseudomonadati</taxon>
        <taxon>Thermodesulfobacteriota</taxon>
        <taxon>Desulfobacteria</taxon>
        <taxon>Desulfobacterales</taxon>
        <taxon>Desulfococcaceae</taxon>
        <taxon>Desulfococcus</taxon>
    </lineage>
</organism>
<feature type="domain" description="CBS" evidence="6">
    <location>
        <begin position="246"/>
        <end position="300"/>
    </location>
</feature>
<dbReference type="Gene3D" id="3.40.50.2300">
    <property type="match status" value="1"/>
</dbReference>
<evidence type="ECO:0000256" key="2">
    <source>
        <dbReference type="ARBA" id="ARBA00023012"/>
    </source>
</evidence>
<feature type="domain" description="CBS" evidence="6">
    <location>
        <begin position="138"/>
        <end position="210"/>
    </location>
</feature>
<keyword evidence="4" id="KW-0129">CBS domain</keyword>
<evidence type="ECO:0000256" key="4">
    <source>
        <dbReference type="PROSITE-ProRule" id="PRU00703"/>
    </source>
</evidence>
<dbReference type="SUPFAM" id="SSF52172">
    <property type="entry name" value="CheY-like"/>
    <property type="match status" value="1"/>
</dbReference>
<evidence type="ECO:0000256" key="3">
    <source>
        <dbReference type="PROSITE-ProRule" id="PRU00169"/>
    </source>
</evidence>
<dbReference type="eggNOG" id="COG0517">
    <property type="taxonomic scope" value="Bacteria"/>
</dbReference>
<dbReference type="PANTHER" id="PTHR44591:SF14">
    <property type="entry name" value="PROTEIN PILG"/>
    <property type="match status" value="1"/>
</dbReference>
<evidence type="ECO:0000313" key="7">
    <source>
        <dbReference type="EMBL" id="EPR41840.1"/>
    </source>
</evidence>
<feature type="domain" description="Response regulatory" evidence="5">
    <location>
        <begin position="6"/>
        <end position="120"/>
    </location>
</feature>
<dbReference type="SMART" id="SM00116">
    <property type="entry name" value="CBS"/>
    <property type="match status" value="2"/>
</dbReference>
<keyword evidence="8" id="KW-1185">Reference proteome</keyword>
<dbReference type="Proteomes" id="UP000014977">
    <property type="component" value="Unassembled WGS sequence"/>
</dbReference>
<dbReference type="OrthoDB" id="9788090at2"/>
<feature type="modified residue" description="4-aspartylphosphate" evidence="3">
    <location>
        <position position="55"/>
    </location>
</feature>
<comment type="caution">
    <text evidence="7">The sequence shown here is derived from an EMBL/GenBank/DDBJ whole genome shotgun (WGS) entry which is preliminary data.</text>
</comment>
<dbReference type="RefSeq" id="WP_020876221.1">
    <property type="nucleotide sequence ID" value="NZ_ATHJ01000071.1"/>
</dbReference>
<dbReference type="PANTHER" id="PTHR44591">
    <property type="entry name" value="STRESS RESPONSE REGULATOR PROTEIN 1"/>
    <property type="match status" value="1"/>
</dbReference>
<dbReference type="STRING" id="897.B2D07_00255"/>
<dbReference type="Pfam" id="PF00571">
    <property type="entry name" value="CBS"/>
    <property type="match status" value="2"/>
</dbReference>
<dbReference type="AlphaFoldDB" id="S7TYP2"/>
<evidence type="ECO:0000256" key="1">
    <source>
        <dbReference type="ARBA" id="ARBA00022553"/>
    </source>
</evidence>
<dbReference type="PROSITE" id="PS51371">
    <property type="entry name" value="CBS"/>
    <property type="match status" value="2"/>
</dbReference>
<dbReference type="InterPro" id="IPR001789">
    <property type="entry name" value="Sig_transdc_resp-reg_receiver"/>
</dbReference>
<evidence type="ECO:0000313" key="8">
    <source>
        <dbReference type="Proteomes" id="UP000014977"/>
    </source>
</evidence>
<reference evidence="7 8" key="1">
    <citation type="journal article" date="2013" name="Genome Announc.">
        <title>Draft genome sequences for three mercury-methylating, sulfate-reducing bacteria.</title>
        <authorList>
            <person name="Brown S.D."/>
            <person name="Hurt R.A.Jr."/>
            <person name="Gilmour C.C."/>
            <person name="Elias D.A."/>
        </authorList>
    </citation>
    <scope>NUCLEOTIDE SEQUENCE [LARGE SCALE GENOMIC DNA]</scope>
    <source>
        <strain evidence="7 8">DSM 2059</strain>
    </source>
</reference>
<dbReference type="InterPro" id="IPR000644">
    <property type="entry name" value="CBS_dom"/>
</dbReference>
<dbReference type="SMART" id="SM00448">
    <property type="entry name" value="REC"/>
    <property type="match status" value="1"/>
</dbReference>
<dbReference type="InterPro" id="IPR011006">
    <property type="entry name" value="CheY-like_superfamily"/>
</dbReference>
<dbReference type="CDD" id="cd02205">
    <property type="entry name" value="CBS_pair_SF"/>
    <property type="match status" value="1"/>
</dbReference>
<keyword evidence="1 3" id="KW-0597">Phosphoprotein</keyword>
<protein>
    <submittedName>
        <fullName evidence="7">Response regulator receiver modulated CBS domain protein</fullName>
    </submittedName>
</protein>
<dbReference type="EMBL" id="ATHJ01000071">
    <property type="protein sequence ID" value="EPR41840.1"/>
    <property type="molecule type" value="Genomic_DNA"/>
</dbReference>
<dbReference type="InterPro" id="IPR046342">
    <property type="entry name" value="CBS_dom_sf"/>
</dbReference>
<evidence type="ECO:0000259" key="6">
    <source>
        <dbReference type="PROSITE" id="PS51371"/>
    </source>
</evidence>
<dbReference type="GO" id="GO:0000160">
    <property type="term" value="P:phosphorelay signal transduction system"/>
    <property type="evidence" value="ECO:0007669"/>
    <property type="project" value="UniProtKB-KW"/>
</dbReference>
<accession>S7TYP2</accession>
<dbReference type="PROSITE" id="PS50110">
    <property type="entry name" value="RESPONSE_REGULATORY"/>
    <property type="match status" value="1"/>
</dbReference>
<proteinExistence type="predicted"/>
<name>S7TYP2_DESML</name>
<dbReference type="InterPro" id="IPR050595">
    <property type="entry name" value="Bact_response_regulator"/>
</dbReference>
<dbReference type="SUPFAM" id="SSF54631">
    <property type="entry name" value="CBS-domain pair"/>
    <property type="match status" value="1"/>
</dbReference>
<dbReference type="Pfam" id="PF00072">
    <property type="entry name" value="Response_reg"/>
    <property type="match status" value="1"/>
</dbReference>
<keyword evidence="2" id="KW-0902">Two-component regulatory system</keyword>
<evidence type="ECO:0000259" key="5">
    <source>
        <dbReference type="PROSITE" id="PS50110"/>
    </source>
</evidence>
<dbReference type="eggNOG" id="COG2204">
    <property type="taxonomic scope" value="Bacteria"/>
</dbReference>
<dbReference type="Gene3D" id="3.10.580.10">
    <property type="entry name" value="CBS-domain"/>
    <property type="match status" value="1"/>
</dbReference>